<dbReference type="PROSITE" id="PS51721">
    <property type="entry name" value="G_CP"/>
    <property type="match status" value="1"/>
</dbReference>
<keyword evidence="5" id="KW-0378">Hydrolase</keyword>
<accession>A0A267MP32</accession>
<dbReference type="FunFam" id="3.40.50.300:FF:000590">
    <property type="entry name" value="Ribosome biogenesis GTPase A"/>
    <property type="match status" value="1"/>
</dbReference>
<sequence length="295" mass="33680">MEHINWYPGHMKKTKELIQKNLKLVDVVIELLDARIPLSSRNPQINEIVQNKPKVIVLNKSDLANPTISKEWVEYFKKEGHKVVEVDTISGKGLDKVTKMANEAVEDKMKAREEKGMNRRAIRAMIVGIPNVGKSSIINRLTGKKSAKTGDRPGVTRGKQWVRLKGNIELLDTPGVLWPKFEDLNVGLKLAFTGSIKDEVLDVETIALRLIDYLCRYYPENMKERYKLDTIEEEALDNMENIAKKRGCILGKGRTDYTRVANIILDEFRASIIGRISLERPNEEIHITMNDTDEE</sequence>
<dbReference type="OrthoDB" id="9779790at2"/>
<protein>
    <recommendedName>
        <fullName evidence="2 8">Ribosome biogenesis GTPase A</fullName>
    </recommendedName>
</protein>
<evidence type="ECO:0000256" key="7">
    <source>
        <dbReference type="ARBA" id="ARBA00023134"/>
    </source>
</evidence>
<evidence type="ECO:0000256" key="2">
    <source>
        <dbReference type="ARBA" id="ARBA00014898"/>
    </source>
</evidence>
<evidence type="ECO:0000256" key="3">
    <source>
        <dbReference type="ARBA" id="ARBA00022490"/>
    </source>
</evidence>
<evidence type="ECO:0000256" key="1">
    <source>
        <dbReference type="ARBA" id="ARBA00004496"/>
    </source>
</evidence>
<comment type="caution">
    <text evidence="11">The sequence shown here is derived from an EMBL/GenBank/DDBJ whole genome shotgun (WGS) entry which is preliminary data.</text>
</comment>
<evidence type="ECO:0000256" key="5">
    <source>
        <dbReference type="ARBA" id="ARBA00022801"/>
    </source>
</evidence>
<dbReference type="AlphaFoldDB" id="A0A267MP32"/>
<dbReference type="GO" id="GO:0005737">
    <property type="term" value="C:cytoplasm"/>
    <property type="evidence" value="ECO:0007669"/>
    <property type="project" value="UniProtKB-SubCell"/>
</dbReference>
<dbReference type="Proteomes" id="UP000216024">
    <property type="component" value="Unassembled WGS sequence"/>
</dbReference>
<evidence type="ECO:0000313" key="12">
    <source>
        <dbReference type="Proteomes" id="UP000216024"/>
    </source>
</evidence>
<evidence type="ECO:0000259" key="10">
    <source>
        <dbReference type="PROSITE" id="PS51721"/>
    </source>
</evidence>
<organism evidence="11 12">
    <name type="scientific">Anaeromicrobium sediminis</name>
    <dbReference type="NCBI Taxonomy" id="1478221"/>
    <lineage>
        <taxon>Bacteria</taxon>
        <taxon>Bacillati</taxon>
        <taxon>Bacillota</taxon>
        <taxon>Clostridia</taxon>
        <taxon>Peptostreptococcales</taxon>
        <taxon>Thermotaleaceae</taxon>
        <taxon>Anaeromicrobium</taxon>
    </lineage>
</organism>
<comment type="similarity">
    <text evidence="8">Belongs to the TRAFAC class YlqF/YawG GTPase family. MTG1 subfamily.</text>
</comment>
<dbReference type="GO" id="GO:0005525">
    <property type="term" value="F:GTP binding"/>
    <property type="evidence" value="ECO:0007669"/>
    <property type="project" value="UniProtKB-KW"/>
</dbReference>
<dbReference type="InterPro" id="IPR023179">
    <property type="entry name" value="GTP-bd_ortho_bundle_sf"/>
</dbReference>
<name>A0A267MP32_9FIRM</name>
<dbReference type="FunFam" id="1.10.1580.10:FF:000003">
    <property type="entry name" value="Ribosome biogenesis GTPase A"/>
    <property type="match status" value="1"/>
</dbReference>
<dbReference type="CDD" id="cd01856">
    <property type="entry name" value="YlqF"/>
    <property type="match status" value="1"/>
</dbReference>
<dbReference type="InterPro" id="IPR006073">
    <property type="entry name" value="GTP-bd"/>
</dbReference>
<evidence type="ECO:0000313" key="11">
    <source>
        <dbReference type="EMBL" id="PAB61361.1"/>
    </source>
</evidence>
<gene>
    <name evidence="11" type="primary">ylqF</name>
    <name evidence="11" type="ORF">CCE28_02730</name>
</gene>
<dbReference type="Pfam" id="PF01926">
    <property type="entry name" value="MMR_HSR1"/>
    <property type="match status" value="1"/>
</dbReference>
<dbReference type="NCBIfam" id="TIGR03596">
    <property type="entry name" value="GTPase_YlqF"/>
    <property type="match status" value="1"/>
</dbReference>
<dbReference type="RefSeq" id="WP_095130701.1">
    <property type="nucleotide sequence ID" value="NZ_NIBG01000001.1"/>
</dbReference>
<evidence type="ECO:0000256" key="6">
    <source>
        <dbReference type="ARBA" id="ARBA00022884"/>
    </source>
</evidence>
<keyword evidence="7 8" id="KW-0342">GTP-binding</keyword>
<evidence type="ECO:0000256" key="8">
    <source>
        <dbReference type="PIRNR" id="PIRNR006230"/>
    </source>
</evidence>
<evidence type="ECO:0000256" key="4">
    <source>
        <dbReference type="ARBA" id="ARBA00022741"/>
    </source>
</evidence>
<reference evidence="11 12" key="1">
    <citation type="submission" date="2017-06" db="EMBL/GenBank/DDBJ databases">
        <title>Draft genome sequence of anaerobic fermentative bacterium Anaeromicrobium sediminis DY2726D isolated from West Pacific Ocean sediments.</title>
        <authorList>
            <person name="Zeng X."/>
        </authorList>
    </citation>
    <scope>NUCLEOTIDE SEQUENCE [LARGE SCALE GENOMIC DNA]</scope>
    <source>
        <strain evidence="11 12">DY2726D</strain>
    </source>
</reference>
<feature type="domain" description="CP-type G" evidence="10">
    <location>
        <begin position="14"/>
        <end position="179"/>
    </location>
</feature>
<dbReference type="PIRSF" id="PIRSF006230">
    <property type="entry name" value="MG442"/>
    <property type="match status" value="1"/>
</dbReference>
<keyword evidence="6" id="KW-0694">RNA-binding</keyword>
<keyword evidence="12" id="KW-1185">Reference proteome</keyword>
<dbReference type="Gene3D" id="3.40.50.300">
    <property type="entry name" value="P-loop containing nucleotide triphosphate hydrolases"/>
    <property type="match status" value="1"/>
</dbReference>
<dbReference type="Gene3D" id="1.10.1580.10">
    <property type="match status" value="1"/>
</dbReference>
<dbReference type="PANTHER" id="PTHR45782">
    <property type="entry name" value="MITOCHONDRIAL RIBOSOME-ASSOCIATED GTPASE 1"/>
    <property type="match status" value="1"/>
</dbReference>
<dbReference type="EMBL" id="NIBG01000001">
    <property type="protein sequence ID" value="PAB61361.1"/>
    <property type="molecule type" value="Genomic_DNA"/>
</dbReference>
<dbReference type="GO" id="GO:0003723">
    <property type="term" value="F:RNA binding"/>
    <property type="evidence" value="ECO:0007669"/>
    <property type="project" value="UniProtKB-KW"/>
</dbReference>
<feature type="binding site" evidence="9">
    <location>
        <begin position="59"/>
        <end position="62"/>
    </location>
    <ligand>
        <name>GTP</name>
        <dbReference type="ChEBI" id="CHEBI:37565"/>
    </ligand>
</feature>
<keyword evidence="4 8" id="KW-0547">Nucleotide-binding</keyword>
<keyword evidence="3 8" id="KW-0963">Cytoplasm</keyword>
<dbReference type="InterPro" id="IPR019991">
    <property type="entry name" value="GTP-bd_ribosome_bgen"/>
</dbReference>
<dbReference type="PANTHER" id="PTHR45782:SF4">
    <property type="entry name" value="MITOCHONDRIAL RIBOSOME-ASSOCIATED GTPASE 1"/>
    <property type="match status" value="1"/>
</dbReference>
<dbReference type="SUPFAM" id="SSF52540">
    <property type="entry name" value="P-loop containing nucleoside triphosphate hydrolases"/>
    <property type="match status" value="1"/>
</dbReference>
<comment type="subcellular location">
    <subcellularLocation>
        <location evidence="1 8">Cytoplasm</location>
    </subcellularLocation>
</comment>
<proteinExistence type="inferred from homology"/>
<dbReference type="GO" id="GO:0006412">
    <property type="term" value="P:translation"/>
    <property type="evidence" value="ECO:0007669"/>
    <property type="project" value="TreeGrafter"/>
</dbReference>
<dbReference type="GO" id="GO:0003924">
    <property type="term" value="F:GTPase activity"/>
    <property type="evidence" value="ECO:0007669"/>
    <property type="project" value="TreeGrafter"/>
</dbReference>
<comment type="function">
    <text evidence="8">Required for a late step of 50S ribosomal subunit assembly. Has GTPase activity.</text>
</comment>
<evidence type="ECO:0000256" key="9">
    <source>
        <dbReference type="PIRSR" id="PIRSR006230-1"/>
    </source>
</evidence>
<dbReference type="InterPro" id="IPR030378">
    <property type="entry name" value="G_CP_dom"/>
</dbReference>
<feature type="binding site" evidence="9">
    <location>
        <position position="175"/>
    </location>
    <ligand>
        <name>GTP</name>
        <dbReference type="ChEBI" id="CHEBI:37565"/>
    </ligand>
</feature>
<feature type="binding site" evidence="9">
    <location>
        <begin position="131"/>
        <end position="136"/>
    </location>
    <ligand>
        <name>GTP</name>
        <dbReference type="ChEBI" id="CHEBI:37565"/>
    </ligand>
</feature>
<dbReference type="InterPro" id="IPR027417">
    <property type="entry name" value="P-loop_NTPase"/>
</dbReference>
<dbReference type="InterPro" id="IPR016478">
    <property type="entry name" value="GTPase_MTG1"/>
</dbReference>